<organism evidence="3 4">
    <name type="scientific">Parascedosporium putredinis</name>
    <dbReference type="NCBI Taxonomy" id="1442378"/>
    <lineage>
        <taxon>Eukaryota</taxon>
        <taxon>Fungi</taxon>
        <taxon>Dikarya</taxon>
        <taxon>Ascomycota</taxon>
        <taxon>Pezizomycotina</taxon>
        <taxon>Sordariomycetes</taxon>
        <taxon>Hypocreomycetidae</taxon>
        <taxon>Microascales</taxon>
        <taxon>Microascaceae</taxon>
        <taxon>Parascedosporium</taxon>
    </lineage>
</organism>
<sequence>MHLRNLLVAAATLCAVEAGVLRFSCSQLVVDRLDPLVNPGQLPSPHLHQIVGGNAFNVTMDPTTDISTTATCTTCQFSEDLSNYWTAVMFFKARNGTYRRVPLTGNVGFEQANGGVTVYYMNSVRGNEKVTAFQPGYRMLIGDATYRTEEEARRFRQLTYTCLTTPGTRSGETLDFPTKPCPYGIMVNVRFPTCWDGKNLDSPDHMSHVSYPESGTFESNGPCPATHPVRVPQVFLEAIWDTRTFNDQALWPEDSSAQPFVWSFGDATGYGNHGDYVFGWKGDALQRAMDANCNVNCPTLKSQGLAEGNKCAVQRLVEEDVDGCEFSSLHLDSRPLSFFLVSQHIVLFAPFVKSPVDFLC</sequence>
<proteinExistence type="predicted"/>
<dbReference type="EMBL" id="CALLCH030000018">
    <property type="protein sequence ID" value="CAI4218458.1"/>
    <property type="molecule type" value="Genomic_DNA"/>
</dbReference>
<dbReference type="PANTHER" id="PTHR43662:SF13">
    <property type="entry name" value="DUF1996 DOMAIN-CONTAINING PROTEIN"/>
    <property type="match status" value="1"/>
</dbReference>
<dbReference type="Proteomes" id="UP000838763">
    <property type="component" value="Unassembled WGS sequence"/>
</dbReference>
<keyword evidence="4" id="KW-1185">Reference proteome</keyword>
<dbReference type="PANTHER" id="PTHR43662">
    <property type="match status" value="1"/>
</dbReference>
<evidence type="ECO:0000313" key="3">
    <source>
        <dbReference type="EMBL" id="CAI4218458.1"/>
    </source>
</evidence>
<reference evidence="3" key="1">
    <citation type="submission" date="2022-11" db="EMBL/GenBank/DDBJ databases">
        <authorList>
            <person name="Scott C."/>
            <person name="Bruce N."/>
        </authorList>
    </citation>
    <scope>NUCLEOTIDE SEQUENCE</scope>
</reference>
<feature type="signal peptide" evidence="1">
    <location>
        <begin position="1"/>
        <end position="18"/>
    </location>
</feature>
<dbReference type="AlphaFoldDB" id="A0A9P1MF59"/>
<protein>
    <recommendedName>
        <fullName evidence="2">DUF1996 domain-containing protein</fullName>
    </recommendedName>
</protein>
<dbReference type="Pfam" id="PF09362">
    <property type="entry name" value="DUF1996"/>
    <property type="match status" value="1"/>
</dbReference>
<gene>
    <name evidence="3" type="ORF">PPNO1_LOCUS8040</name>
</gene>
<feature type="chain" id="PRO_5040221055" description="DUF1996 domain-containing protein" evidence="1">
    <location>
        <begin position="19"/>
        <end position="360"/>
    </location>
</feature>
<accession>A0A9P1MF59</accession>
<evidence type="ECO:0000313" key="4">
    <source>
        <dbReference type="Proteomes" id="UP000838763"/>
    </source>
</evidence>
<comment type="caution">
    <text evidence="3">The sequence shown here is derived from an EMBL/GenBank/DDBJ whole genome shotgun (WGS) entry which is preliminary data.</text>
</comment>
<evidence type="ECO:0000256" key="1">
    <source>
        <dbReference type="SAM" id="SignalP"/>
    </source>
</evidence>
<dbReference type="OrthoDB" id="74764at2759"/>
<name>A0A9P1MF59_9PEZI</name>
<feature type="domain" description="DUF1996" evidence="2">
    <location>
        <begin position="34"/>
        <end position="280"/>
    </location>
</feature>
<keyword evidence="1" id="KW-0732">Signal</keyword>
<dbReference type="InterPro" id="IPR018535">
    <property type="entry name" value="DUF1996"/>
</dbReference>
<evidence type="ECO:0000259" key="2">
    <source>
        <dbReference type="Pfam" id="PF09362"/>
    </source>
</evidence>